<evidence type="ECO:0000313" key="1">
    <source>
        <dbReference type="EMBL" id="CAF4933868.1"/>
    </source>
</evidence>
<comment type="caution">
    <text evidence="1">The sequence shown here is derived from an EMBL/GenBank/DDBJ whole genome shotgun (WGS) entry which is preliminary data.</text>
</comment>
<dbReference type="AlphaFoldDB" id="A0A821X3U1"/>
<evidence type="ECO:0000313" key="2">
    <source>
        <dbReference type="Proteomes" id="UP000663838"/>
    </source>
</evidence>
<dbReference type="EMBL" id="CAJOBS010009132">
    <property type="protein sequence ID" value="CAF4933868.1"/>
    <property type="molecule type" value="Genomic_DNA"/>
</dbReference>
<protein>
    <submittedName>
        <fullName evidence="1">Uncharacterized protein</fullName>
    </submittedName>
</protein>
<name>A0A821X3U1_9BILA</name>
<sequence length="40" mass="4940">MISIREFNIAFYFYLSDWELAWLYRTHCNANEILFSSAFR</sequence>
<proteinExistence type="predicted"/>
<gene>
    <name evidence="1" type="ORF">TOA249_LOCUS32931</name>
</gene>
<accession>A0A821X3U1</accession>
<reference evidence="1" key="1">
    <citation type="submission" date="2021-02" db="EMBL/GenBank/DDBJ databases">
        <authorList>
            <person name="Nowell W R."/>
        </authorList>
    </citation>
    <scope>NUCLEOTIDE SEQUENCE</scope>
</reference>
<organism evidence="1 2">
    <name type="scientific">Rotaria socialis</name>
    <dbReference type="NCBI Taxonomy" id="392032"/>
    <lineage>
        <taxon>Eukaryota</taxon>
        <taxon>Metazoa</taxon>
        <taxon>Spiralia</taxon>
        <taxon>Gnathifera</taxon>
        <taxon>Rotifera</taxon>
        <taxon>Eurotatoria</taxon>
        <taxon>Bdelloidea</taxon>
        <taxon>Philodinida</taxon>
        <taxon>Philodinidae</taxon>
        <taxon>Rotaria</taxon>
    </lineage>
</organism>
<feature type="non-terminal residue" evidence="1">
    <location>
        <position position="40"/>
    </location>
</feature>
<dbReference type="Proteomes" id="UP000663838">
    <property type="component" value="Unassembled WGS sequence"/>
</dbReference>